<proteinExistence type="predicted"/>
<dbReference type="RefSeq" id="WP_245633240.1">
    <property type="nucleotide sequence ID" value="NZ_BCNT01000001.1"/>
</dbReference>
<keyword evidence="2" id="KW-1185">Reference proteome</keyword>
<evidence type="ECO:0000313" key="1">
    <source>
        <dbReference type="EMBL" id="MFD2754163.1"/>
    </source>
</evidence>
<gene>
    <name evidence="1" type="ORF">ACFSW6_08690</name>
</gene>
<comment type="caution">
    <text evidence="1">The sequence shown here is derived from an EMBL/GenBank/DDBJ whole genome shotgun (WGS) entry which is preliminary data.</text>
</comment>
<organism evidence="1 2">
    <name type="scientific">Comamonas terrae</name>
    <dbReference type="NCBI Taxonomy" id="673548"/>
    <lineage>
        <taxon>Bacteria</taxon>
        <taxon>Pseudomonadati</taxon>
        <taxon>Pseudomonadota</taxon>
        <taxon>Betaproteobacteria</taxon>
        <taxon>Burkholderiales</taxon>
        <taxon>Comamonadaceae</taxon>
        <taxon>Comamonas</taxon>
    </lineage>
</organism>
<accession>A0ABW5UKI8</accession>
<reference evidence="2" key="1">
    <citation type="journal article" date="2019" name="Int. J. Syst. Evol. Microbiol.">
        <title>The Global Catalogue of Microorganisms (GCM) 10K type strain sequencing project: providing services to taxonomists for standard genome sequencing and annotation.</title>
        <authorList>
            <consortium name="The Broad Institute Genomics Platform"/>
            <consortium name="The Broad Institute Genome Sequencing Center for Infectious Disease"/>
            <person name="Wu L."/>
            <person name="Ma J."/>
        </authorList>
    </citation>
    <scope>NUCLEOTIDE SEQUENCE [LARGE SCALE GENOMIC DNA]</scope>
    <source>
        <strain evidence="2">TISTR 1906</strain>
    </source>
</reference>
<dbReference type="EMBL" id="JBHUMV010000003">
    <property type="protein sequence ID" value="MFD2754163.1"/>
    <property type="molecule type" value="Genomic_DNA"/>
</dbReference>
<name>A0ABW5UKI8_9BURK</name>
<evidence type="ECO:0000313" key="2">
    <source>
        <dbReference type="Proteomes" id="UP001597463"/>
    </source>
</evidence>
<dbReference type="Proteomes" id="UP001597463">
    <property type="component" value="Unassembled WGS sequence"/>
</dbReference>
<sequence>MIAFKPSSGRVALRTGDGCFVLAEQTDAGVLREGANLHGNMQVVGPETWSEEGEQARYEVFVLGRGLPQEAVEMEMR</sequence>
<protein>
    <submittedName>
        <fullName evidence="1">Uncharacterized protein</fullName>
    </submittedName>
</protein>